<accession>A0AB34JFJ1</accession>
<name>A0AB34JFJ1_PRYPA</name>
<feature type="compositionally biased region" description="Polar residues" evidence="1">
    <location>
        <begin position="26"/>
        <end position="39"/>
    </location>
</feature>
<dbReference type="AlphaFoldDB" id="A0AB34JFJ1"/>
<keyword evidence="3" id="KW-1185">Reference proteome</keyword>
<dbReference type="Proteomes" id="UP001515480">
    <property type="component" value="Unassembled WGS sequence"/>
</dbReference>
<proteinExistence type="predicted"/>
<evidence type="ECO:0000256" key="1">
    <source>
        <dbReference type="SAM" id="MobiDB-lite"/>
    </source>
</evidence>
<evidence type="ECO:0000313" key="2">
    <source>
        <dbReference type="EMBL" id="KAL1519640.1"/>
    </source>
</evidence>
<protein>
    <recommendedName>
        <fullName evidence="4">Altered inheritance of mitochondria protein 24, mitochondrial</fullName>
    </recommendedName>
</protein>
<evidence type="ECO:0008006" key="4">
    <source>
        <dbReference type="Google" id="ProtNLM"/>
    </source>
</evidence>
<feature type="region of interest" description="Disordered" evidence="1">
    <location>
        <begin position="1"/>
        <end position="44"/>
    </location>
</feature>
<feature type="region of interest" description="Disordered" evidence="1">
    <location>
        <begin position="313"/>
        <end position="335"/>
    </location>
</feature>
<dbReference type="EMBL" id="JBGBPQ010000009">
    <property type="protein sequence ID" value="KAL1519640.1"/>
    <property type="molecule type" value="Genomic_DNA"/>
</dbReference>
<organism evidence="2 3">
    <name type="scientific">Prymnesium parvum</name>
    <name type="common">Toxic golden alga</name>
    <dbReference type="NCBI Taxonomy" id="97485"/>
    <lineage>
        <taxon>Eukaryota</taxon>
        <taxon>Haptista</taxon>
        <taxon>Haptophyta</taxon>
        <taxon>Prymnesiophyceae</taxon>
        <taxon>Prymnesiales</taxon>
        <taxon>Prymnesiaceae</taxon>
        <taxon>Prymnesium</taxon>
    </lineage>
</organism>
<comment type="caution">
    <text evidence="2">The sequence shown here is derived from an EMBL/GenBank/DDBJ whole genome shotgun (WGS) entry which is preliminary data.</text>
</comment>
<evidence type="ECO:0000313" key="3">
    <source>
        <dbReference type="Proteomes" id="UP001515480"/>
    </source>
</evidence>
<reference evidence="2 3" key="1">
    <citation type="journal article" date="2024" name="Science">
        <title>Giant polyketide synthase enzymes in the biosynthesis of giant marine polyether toxins.</title>
        <authorList>
            <person name="Fallon T.R."/>
            <person name="Shende V.V."/>
            <person name="Wierzbicki I.H."/>
            <person name="Pendleton A.L."/>
            <person name="Watervoot N.F."/>
            <person name="Auber R.P."/>
            <person name="Gonzalez D.J."/>
            <person name="Wisecaver J.H."/>
            <person name="Moore B.S."/>
        </authorList>
    </citation>
    <scope>NUCLEOTIDE SEQUENCE [LARGE SCALE GENOMIC DNA]</scope>
    <source>
        <strain evidence="2 3">12B1</strain>
    </source>
</reference>
<gene>
    <name evidence="2" type="ORF">AB1Y20_023151</name>
</gene>
<sequence length="378" mass="40658">MSMTFTSLRDGASATDQSYMDGAAARSSQPATDSSSMGPPTQWRRRRRAIAAELSDGSDDNNSVVSGHWQPDAADVEMVSGLSLIEALPMGRMRVDSGRVVRRAKRMKLDLEASASLGETLGEAASVEGGMFAELSLVAAEKSPDEHSGGALLCFLSQETFVGFVELQHEGVRHILKLSGSESLTECNRELCGAQDCCGDKAYVVTVQSVDGSGHGKRKRRFLARSSGVGDYVAFEGRGISFDTDLVPGDEQRDEVLGRHFSMLPRAVRRESVLCLGRMTLQWRGLAVEPFEQVEERAELAAEAAVATRAREEAEAYSADKSSGESGDEDGVDRSMGTILPMLARVAMPTPSGNSFSLDELIARGGTPVTLPQEDDWL</sequence>